<accession>A0A397IJ23</accession>
<dbReference type="OrthoDB" id="5552484at2759"/>
<keyword evidence="9" id="KW-1185">Reference proteome</keyword>
<dbReference type="Pfam" id="PF21913">
    <property type="entry name" value="ORC6_2nd"/>
    <property type="match status" value="1"/>
</dbReference>
<dbReference type="Gene3D" id="1.10.472.10">
    <property type="entry name" value="Cyclin-like"/>
    <property type="match status" value="1"/>
</dbReference>
<dbReference type="GO" id="GO:0003677">
    <property type="term" value="F:DNA binding"/>
    <property type="evidence" value="ECO:0007669"/>
    <property type="project" value="UniProtKB-KW"/>
</dbReference>
<dbReference type="PANTHER" id="PTHR13394:SF0">
    <property type="entry name" value="ORIGIN RECOGNITION COMPLEX SUBUNIT 6"/>
    <property type="match status" value="1"/>
</dbReference>
<dbReference type="PANTHER" id="PTHR13394">
    <property type="entry name" value="ORIGIN RECOGNITION COMPLEX SUBUNIT 6"/>
    <property type="match status" value="1"/>
</dbReference>
<keyword evidence="4" id="KW-0238">DNA-binding</keyword>
<dbReference type="InterPro" id="IPR054113">
    <property type="entry name" value="ORC6_cyclin-like_2nd"/>
</dbReference>
<dbReference type="GO" id="GO:0005664">
    <property type="term" value="C:nuclear origin of replication recognition complex"/>
    <property type="evidence" value="ECO:0007669"/>
    <property type="project" value="InterPro"/>
</dbReference>
<protein>
    <submittedName>
        <fullName evidence="8">Uncharacterized protein</fullName>
    </submittedName>
</protein>
<comment type="caution">
    <text evidence="8">The sequence shown here is derived from an EMBL/GenBank/DDBJ whole genome shotgun (WGS) entry which is preliminary data.</text>
</comment>
<evidence type="ECO:0000313" key="9">
    <source>
        <dbReference type="Proteomes" id="UP000266861"/>
    </source>
</evidence>
<evidence type="ECO:0000259" key="6">
    <source>
        <dbReference type="Pfam" id="PF05460"/>
    </source>
</evidence>
<dbReference type="Proteomes" id="UP000266861">
    <property type="component" value="Unassembled WGS sequence"/>
</dbReference>
<keyword evidence="3" id="KW-0235">DNA replication</keyword>
<evidence type="ECO:0000256" key="3">
    <source>
        <dbReference type="ARBA" id="ARBA00022705"/>
    </source>
</evidence>
<feature type="domain" description="ORC6 first cyclin-like" evidence="6">
    <location>
        <begin position="10"/>
        <end position="98"/>
    </location>
</feature>
<evidence type="ECO:0000313" key="8">
    <source>
        <dbReference type="EMBL" id="RHZ75911.1"/>
    </source>
</evidence>
<keyword evidence="5" id="KW-0539">Nucleus</keyword>
<gene>
    <name evidence="8" type="ORF">Glove_208g50</name>
</gene>
<evidence type="ECO:0000256" key="5">
    <source>
        <dbReference type="ARBA" id="ARBA00023242"/>
    </source>
</evidence>
<organism evidence="8 9">
    <name type="scientific">Diversispora epigaea</name>
    <dbReference type="NCBI Taxonomy" id="1348612"/>
    <lineage>
        <taxon>Eukaryota</taxon>
        <taxon>Fungi</taxon>
        <taxon>Fungi incertae sedis</taxon>
        <taxon>Mucoromycota</taxon>
        <taxon>Glomeromycotina</taxon>
        <taxon>Glomeromycetes</taxon>
        <taxon>Diversisporales</taxon>
        <taxon>Diversisporaceae</taxon>
        <taxon>Diversispora</taxon>
    </lineage>
</organism>
<dbReference type="STRING" id="1348612.A0A397IJ23"/>
<name>A0A397IJ23_9GLOM</name>
<evidence type="ECO:0000256" key="1">
    <source>
        <dbReference type="ARBA" id="ARBA00004123"/>
    </source>
</evidence>
<dbReference type="GO" id="GO:0006270">
    <property type="term" value="P:DNA replication initiation"/>
    <property type="evidence" value="ECO:0007669"/>
    <property type="project" value="TreeGrafter"/>
</dbReference>
<dbReference type="EMBL" id="PQFF01000195">
    <property type="protein sequence ID" value="RHZ75911.1"/>
    <property type="molecule type" value="Genomic_DNA"/>
</dbReference>
<dbReference type="InterPro" id="IPR020529">
    <property type="entry name" value="ORC6_met/pln"/>
</dbReference>
<evidence type="ECO:0000256" key="2">
    <source>
        <dbReference type="ARBA" id="ARBA00010840"/>
    </source>
</evidence>
<proteinExistence type="inferred from homology"/>
<reference evidence="8 9" key="1">
    <citation type="submission" date="2018-08" db="EMBL/GenBank/DDBJ databases">
        <title>Genome and evolution of the arbuscular mycorrhizal fungus Diversispora epigaea (formerly Glomus versiforme) and its bacterial endosymbionts.</title>
        <authorList>
            <person name="Sun X."/>
            <person name="Fei Z."/>
            <person name="Harrison M."/>
        </authorList>
    </citation>
    <scope>NUCLEOTIDE SEQUENCE [LARGE SCALE GENOMIC DNA]</scope>
    <source>
        <strain evidence="8 9">IT104</strain>
    </source>
</reference>
<dbReference type="Pfam" id="PF05460">
    <property type="entry name" value="ORC6"/>
    <property type="match status" value="1"/>
</dbReference>
<dbReference type="AlphaFoldDB" id="A0A397IJ23"/>
<sequence length="292" mass="34151">MTRNGDIYKDLIRALNLTKDETRIKKKAVEISSQIDSKIGNVTVLKNWSICKPIYSIQISCEILRIKFDRKNFIMLANTKEQDYYSSLSYIKKILGISSSITFDSLASRFGCPRIIPYVENMLEIFKEEWCKDLSAAGKRGINWNDDIYKVAVFWCCSKIVGGQGRFNQEELISSPDFSTSHLEFQRTTKFVEKYCKSYINDLKSKIKKGELNIVFIKSYSSKRKNIDDENIKINKKIREASDVESPERTETINGIREAESYKDTKLYKDYLIWREEILQKIQNQSKENKRK</sequence>
<evidence type="ECO:0000259" key="7">
    <source>
        <dbReference type="Pfam" id="PF21913"/>
    </source>
</evidence>
<dbReference type="InterPro" id="IPR008721">
    <property type="entry name" value="ORC6_cyclin_first"/>
</dbReference>
<feature type="domain" description="ORC6 second cyclin-like" evidence="7">
    <location>
        <begin position="101"/>
        <end position="161"/>
    </location>
</feature>
<comment type="subcellular location">
    <subcellularLocation>
        <location evidence="1">Nucleus</location>
    </subcellularLocation>
</comment>
<evidence type="ECO:0000256" key="4">
    <source>
        <dbReference type="ARBA" id="ARBA00023125"/>
    </source>
</evidence>
<comment type="similarity">
    <text evidence="2">Belongs to the ORC6 family.</text>
</comment>